<feature type="binding site" evidence="7">
    <location>
        <position position="190"/>
    </location>
    <ligand>
        <name>Mg(2+)</name>
        <dbReference type="ChEBI" id="CHEBI:18420"/>
    </ligand>
</feature>
<dbReference type="Gene3D" id="3.30.390.10">
    <property type="entry name" value="Enolase-like, N-terminal domain"/>
    <property type="match status" value="1"/>
</dbReference>
<dbReference type="SFLD" id="SFLDS00001">
    <property type="entry name" value="Enolase"/>
    <property type="match status" value="1"/>
</dbReference>
<comment type="similarity">
    <text evidence="1 8">Belongs to the mandelate racemase/muconate lactonizing enzyme family.</text>
</comment>
<evidence type="ECO:0000256" key="3">
    <source>
        <dbReference type="ARBA" id="ARBA00022842"/>
    </source>
</evidence>
<dbReference type="SUPFAM" id="SSF54826">
    <property type="entry name" value="Enolase N-terminal domain-like"/>
    <property type="match status" value="1"/>
</dbReference>
<proteinExistence type="inferred from homology"/>
<dbReference type="InterPro" id="IPR029017">
    <property type="entry name" value="Enolase-like_N"/>
</dbReference>
<evidence type="ECO:0000313" key="10">
    <source>
        <dbReference type="EMBL" id="NME29292.1"/>
    </source>
</evidence>
<comment type="caution">
    <text evidence="10">The sequence shown here is derived from an EMBL/GenBank/DDBJ whole genome shotgun (WGS) entry which is preliminary data.</text>
</comment>
<name>A0A848BUB2_9FIRM</name>
<dbReference type="SUPFAM" id="SSF51604">
    <property type="entry name" value="Enolase C-terminal domain-like"/>
    <property type="match status" value="1"/>
</dbReference>
<organism evidence="10 11">
    <name type="scientific">Megasphaera hexanoica</name>
    <dbReference type="NCBI Taxonomy" id="1675036"/>
    <lineage>
        <taxon>Bacteria</taxon>
        <taxon>Bacillati</taxon>
        <taxon>Bacillota</taxon>
        <taxon>Negativicutes</taxon>
        <taxon>Veillonellales</taxon>
        <taxon>Veillonellaceae</taxon>
        <taxon>Megasphaera</taxon>
    </lineage>
</organism>
<evidence type="ECO:0000313" key="11">
    <source>
        <dbReference type="Proteomes" id="UP000591071"/>
    </source>
</evidence>
<evidence type="ECO:0000259" key="9">
    <source>
        <dbReference type="SMART" id="SM00922"/>
    </source>
</evidence>
<evidence type="ECO:0000256" key="5">
    <source>
        <dbReference type="PIRSR" id="PIRSR634603-1"/>
    </source>
</evidence>
<dbReference type="Gene3D" id="3.20.20.120">
    <property type="entry name" value="Enolase-like C-terminal domain"/>
    <property type="match status" value="1"/>
</dbReference>
<feature type="binding site" evidence="6">
    <location>
        <position position="295"/>
    </location>
    <ligand>
        <name>substrate</name>
    </ligand>
</feature>
<evidence type="ECO:0000256" key="4">
    <source>
        <dbReference type="ARBA" id="ARBA00023235"/>
    </source>
</evidence>
<accession>A0A848BUB2</accession>
<feature type="binding site" evidence="7">
    <location>
        <position position="243"/>
    </location>
    <ligand>
        <name>Mg(2+)</name>
        <dbReference type="ChEBI" id="CHEBI:18420"/>
    </ligand>
</feature>
<feature type="active site" description="Proton acceptor; specific for (R)-substrate epimerization" evidence="5">
    <location>
        <position position="162"/>
    </location>
</feature>
<feature type="binding site" evidence="6">
    <location>
        <position position="322"/>
    </location>
    <ligand>
        <name>substrate</name>
    </ligand>
</feature>
<dbReference type="GO" id="GO:0016855">
    <property type="term" value="F:racemase and epimerase activity, acting on amino acids and derivatives"/>
    <property type="evidence" value="ECO:0007669"/>
    <property type="project" value="UniProtKB-UniRule"/>
</dbReference>
<protein>
    <recommendedName>
        <fullName evidence="8">Dipeptide epimerase</fullName>
        <ecNumber evidence="8">5.1.1.-</ecNumber>
    </recommendedName>
</protein>
<feature type="binding site" evidence="6">
    <location>
        <position position="320"/>
    </location>
    <ligand>
        <name>substrate</name>
    </ligand>
</feature>
<dbReference type="EC" id="5.1.1.-" evidence="8"/>
<dbReference type="AlphaFoldDB" id="A0A848BUB2"/>
<dbReference type="EMBL" id="JABAFG010000028">
    <property type="protein sequence ID" value="NME29292.1"/>
    <property type="molecule type" value="Genomic_DNA"/>
</dbReference>
<dbReference type="GO" id="GO:0006518">
    <property type="term" value="P:peptide metabolic process"/>
    <property type="evidence" value="ECO:0007669"/>
    <property type="project" value="UniProtKB-ARBA"/>
</dbReference>
<dbReference type="Pfam" id="PF13378">
    <property type="entry name" value="MR_MLE_C"/>
    <property type="match status" value="1"/>
</dbReference>
<keyword evidence="4 8" id="KW-0413">Isomerase</keyword>
<sequence>MKITDIRVGIVRIPLKTPFVTALRRVDTAEDLVVKVITDDGHTGWGNAPATVVITGDSHASVASAIKDTIGPQILGMDIDDREAILQRIQHSMVHNTSAKAALDIAVHDLFGQKYHLPLYRFFGGLRQRITSDLTISLGEPEQMVQDAQKAIQAGYTNLKLKVGVDAALDIRRVRAIRQAAGPHIAIRLDANQGWKPKEAVRTIRRMEDAGLNIELIEQPVAASDTEGLKFVTDHVDTPIMADESAFSPGDVFHLLAIRACDLINIKLMKAGGLGPASQIASMAQASGIDCMMGCMLESKIGITAAASLSAGNPAIAINDLDAADLMADDPIIGGISYDRNELILPQAPGLGITDVAGWQEWDYR</sequence>
<comment type="cofactor">
    <cofactor evidence="7 8">
        <name>Mg(2+)</name>
        <dbReference type="ChEBI" id="CHEBI:18420"/>
    </cofactor>
    <text evidence="7 8">Binds 1 Mg(2+) ion per subunit.</text>
</comment>
<feature type="binding site" evidence="7">
    <location>
        <position position="218"/>
    </location>
    <ligand>
        <name>Mg(2+)</name>
        <dbReference type="ChEBI" id="CHEBI:18420"/>
    </ligand>
</feature>
<dbReference type="InterPro" id="IPR013342">
    <property type="entry name" value="Mandelate_racemase_C"/>
</dbReference>
<evidence type="ECO:0000256" key="6">
    <source>
        <dbReference type="PIRSR" id="PIRSR634603-2"/>
    </source>
</evidence>
<dbReference type="SMART" id="SM00922">
    <property type="entry name" value="MR_MLE"/>
    <property type="match status" value="1"/>
</dbReference>
<evidence type="ECO:0000256" key="1">
    <source>
        <dbReference type="ARBA" id="ARBA00008031"/>
    </source>
</evidence>
<dbReference type="InterPro" id="IPR036849">
    <property type="entry name" value="Enolase-like_C_sf"/>
</dbReference>
<evidence type="ECO:0000256" key="2">
    <source>
        <dbReference type="ARBA" id="ARBA00022723"/>
    </source>
</evidence>
<dbReference type="FunFam" id="3.30.390.10:FF:000009">
    <property type="entry name" value="Hydrophobic dipeptide epimerase"/>
    <property type="match status" value="1"/>
</dbReference>
<dbReference type="Proteomes" id="UP000591071">
    <property type="component" value="Unassembled WGS sequence"/>
</dbReference>
<dbReference type="GO" id="GO:0000287">
    <property type="term" value="F:magnesium ion binding"/>
    <property type="evidence" value="ECO:0007669"/>
    <property type="project" value="UniProtKB-ARBA"/>
</dbReference>
<keyword evidence="2 7" id="KW-0479">Metal-binding</keyword>
<dbReference type="PANTHER" id="PTHR48073:SF2">
    <property type="entry name" value="O-SUCCINYLBENZOATE SYNTHASE"/>
    <property type="match status" value="1"/>
</dbReference>
<feature type="binding site" evidence="6">
    <location>
        <position position="297"/>
    </location>
    <ligand>
        <name>substrate</name>
    </ligand>
</feature>
<dbReference type="CDD" id="cd03319">
    <property type="entry name" value="L-Ala-DL-Glu_epimerase"/>
    <property type="match status" value="1"/>
</dbReference>
<dbReference type="PANTHER" id="PTHR48073">
    <property type="entry name" value="O-SUCCINYLBENZOATE SYNTHASE-RELATED"/>
    <property type="match status" value="1"/>
</dbReference>
<evidence type="ECO:0000256" key="8">
    <source>
        <dbReference type="RuleBase" id="RU366006"/>
    </source>
</evidence>
<feature type="binding site" evidence="6">
    <location>
        <position position="160"/>
    </location>
    <ligand>
        <name>substrate</name>
    </ligand>
</feature>
<dbReference type="InterPro" id="IPR013341">
    <property type="entry name" value="Mandelate_racemase_N_dom"/>
</dbReference>
<dbReference type="Pfam" id="PF02746">
    <property type="entry name" value="MR_MLE_N"/>
    <property type="match status" value="1"/>
</dbReference>
<dbReference type="SFLD" id="SFLDF00009">
    <property type="entry name" value="o-succinylbenzoate_synthase"/>
    <property type="match status" value="1"/>
</dbReference>
<keyword evidence="3 7" id="KW-0460">Magnesium</keyword>
<reference evidence="10 11" key="1">
    <citation type="submission" date="2020-04" db="EMBL/GenBank/DDBJ databases">
        <authorList>
            <person name="Hitch T.C.A."/>
            <person name="Wylensek D."/>
            <person name="Clavel T."/>
        </authorList>
    </citation>
    <scope>NUCLEOTIDE SEQUENCE [LARGE SCALE GENOMIC DNA]</scope>
    <source>
        <strain evidence="10 11">Oil-RF-744-FAT-WT-6-1</strain>
    </source>
</reference>
<dbReference type="InterPro" id="IPR034603">
    <property type="entry name" value="Dipeptide_epimerase"/>
</dbReference>
<feature type="active site" description="Proton acceptor; specific for (S)-substrate epimerization" evidence="5">
    <location>
        <position position="267"/>
    </location>
</feature>
<dbReference type="SFLD" id="SFLDG00180">
    <property type="entry name" value="muconate_cycloisomerase"/>
    <property type="match status" value="1"/>
</dbReference>
<feature type="binding site" evidence="6">
    <location>
        <position position="135"/>
    </location>
    <ligand>
        <name>substrate</name>
    </ligand>
</feature>
<feature type="binding site" evidence="6">
    <location>
        <position position="24"/>
    </location>
    <ligand>
        <name>substrate</name>
    </ligand>
</feature>
<dbReference type="InterPro" id="IPR029065">
    <property type="entry name" value="Enolase_C-like"/>
</dbReference>
<gene>
    <name evidence="10" type="ORF">HF872_11810</name>
</gene>
<feature type="domain" description="Mandelate racemase/muconate lactonizing enzyme C-terminal" evidence="9">
    <location>
        <begin position="141"/>
        <end position="239"/>
    </location>
</feature>
<dbReference type="RefSeq" id="WP_170088076.1">
    <property type="nucleotide sequence ID" value="NZ_JABAFG010000028.1"/>
</dbReference>
<evidence type="ECO:0000256" key="7">
    <source>
        <dbReference type="PIRSR" id="PIRSR634603-3"/>
    </source>
</evidence>